<dbReference type="OrthoDB" id="9815231at2"/>
<dbReference type="RefSeq" id="WP_011357905.1">
    <property type="nucleotide sequence ID" value="NC_007512.1"/>
</dbReference>
<name>Q3B3P8_CHLL3</name>
<organism evidence="1 2">
    <name type="scientific">Chlorobium luteolum (strain DSM 273 / BCRC 81028 / 2530)</name>
    <name type="common">Pelodictyon luteolum</name>
    <dbReference type="NCBI Taxonomy" id="319225"/>
    <lineage>
        <taxon>Bacteria</taxon>
        <taxon>Pseudomonadati</taxon>
        <taxon>Chlorobiota</taxon>
        <taxon>Chlorobiia</taxon>
        <taxon>Chlorobiales</taxon>
        <taxon>Chlorobiaceae</taxon>
        <taxon>Chlorobium/Pelodictyon group</taxon>
        <taxon>Pelodictyon</taxon>
    </lineage>
</organism>
<accession>Q3B3P8</accession>
<keyword evidence="2" id="KW-1185">Reference proteome</keyword>
<dbReference type="AlphaFoldDB" id="Q3B3P8"/>
<sequence>MKSVYMGRFSHWNEGVVMDFFEKYFRWYNTEHYHSRIGYVTPEQMHRDLAAGIIAERKRAWGEKQKLRKMYWSANQTTGSGL</sequence>
<evidence type="ECO:0000313" key="2">
    <source>
        <dbReference type="Proteomes" id="UP000002709"/>
    </source>
</evidence>
<protein>
    <recommendedName>
        <fullName evidence="3">Integrase catalytic domain-containing protein</fullName>
    </recommendedName>
</protein>
<dbReference type="KEGG" id="plt:Plut_1171"/>
<dbReference type="EMBL" id="CP000096">
    <property type="protein sequence ID" value="ABB24033.1"/>
    <property type="molecule type" value="Genomic_DNA"/>
</dbReference>
<dbReference type="HOGENOM" id="CLU_171658_0_0_10"/>
<dbReference type="STRING" id="319225.Plut_1171"/>
<dbReference type="Proteomes" id="UP000002709">
    <property type="component" value="Chromosome"/>
</dbReference>
<evidence type="ECO:0000313" key="1">
    <source>
        <dbReference type="EMBL" id="ABB24033.1"/>
    </source>
</evidence>
<gene>
    <name evidence="1" type="ordered locus">Plut_1171</name>
</gene>
<proteinExistence type="predicted"/>
<dbReference type="InterPro" id="IPR012337">
    <property type="entry name" value="RNaseH-like_sf"/>
</dbReference>
<dbReference type="SUPFAM" id="SSF53098">
    <property type="entry name" value="Ribonuclease H-like"/>
    <property type="match status" value="1"/>
</dbReference>
<evidence type="ECO:0008006" key="3">
    <source>
        <dbReference type="Google" id="ProtNLM"/>
    </source>
</evidence>
<reference evidence="2" key="1">
    <citation type="submission" date="2005-08" db="EMBL/GenBank/DDBJ databases">
        <title>Complete sequence of Pelodictyon luteolum DSM 273.</title>
        <authorList>
            <consortium name="US DOE Joint Genome Institute"/>
            <person name="Copeland A."/>
            <person name="Lucas S."/>
            <person name="Lapidus A."/>
            <person name="Barry K."/>
            <person name="Detter J.C."/>
            <person name="Glavina T."/>
            <person name="Hammon N."/>
            <person name="Israni S."/>
            <person name="Pitluck S."/>
            <person name="Bryant D."/>
            <person name="Schmutz J."/>
            <person name="Larimer F."/>
            <person name="Land M."/>
            <person name="Kyrpides N."/>
            <person name="Ivanova N."/>
            <person name="Richardson P."/>
        </authorList>
    </citation>
    <scope>NUCLEOTIDE SEQUENCE [LARGE SCALE GENOMIC DNA]</scope>
    <source>
        <strain evidence="2">DSM 273 / BCRC 81028 / 2530</strain>
    </source>
</reference>